<dbReference type="PANTHER" id="PTHR21716:SF53">
    <property type="entry name" value="PERMEASE PERM-RELATED"/>
    <property type="match status" value="1"/>
</dbReference>
<evidence type="ECO:0000256" key="2">
    <source>
        <dbReference type="ARBA" id="ARBA00009773"/>
    </source>
</evidence>
<gene>
    <name evidence="10" type="ORF">FB466_2395</name>
</gene>
<evidence type="ECO:0000256" key="8">
    <source>
        <dbReference type="SAM" id="MobiDB-lite"/>
    </source>
</evidence>
<feature type="transmembrane region" description="Helical" evidence="9">
    <location>
        <begin position="277"/>
        <end position="294"/>
    </location>
</feature>
<dbReference type="GO" id="GO:0055085">
    <property type="term" value="P:transmembrane transport"/>
    <property type="evidence" value="ECO:0007669"/>
    <property type="project" value="TreeGrafter"/>
</dbReference>
<feature type="transmembrane region" description="Helical" evidence="9">
    <location>
        <begin position="248"/>
        <end position="270"/>
    </location>
</feature>
<name>A0A543HSX9_9MICO</name>
<keyword evidence="11" id="KW-1185">Reference proteome</keyword>
<dbReference type="EMBL" id="VFPN01000003">
    <property type="protein sequence ID" value="TQM61441.1"/>
    <property type="molecule type" value="Genomic_DNA"/>
</dbReference>
<sequence length="389" mass="40653">MGRATASKTSRMWSDGFGTVATRSLQIIVILILSIGVIYAIIQLKIVAIPIVLALIIASAFSPLVTWMKKKGMPAALASSLALLASVLVIGGIITLIVAQVQQDWANLTAKAVDGFDKTLAWVSTLDLPIDVTKIEQLQNTLIDFVMSGNFATGALSGVAVAGEIATSTVLTIVILFFFMKDGPMIWRFLTARIAPALRARTDRIGERSVTVLGGYVRGTATVALVDAIGIGAALVIMQVPLALPLTLIVFIGSFVPMVGATVAGILAALIALVTNGVWGAVVVVAVVVLVNQLEGNFLQPVVMGNALKLHPLVILLALAAGTVLGGIIGAILSVPLTAVSWAIVKAWFTEENSAQTPPRPKPIRDDPESVMDTVPTTTDVTVPPSPTT</sequence>
<reference evidence="10 11" key="1">
    <citation type="submission" date="2019-06" db="EMBL/GenBank/DDBJ databases">
        <title>Sequencing the genomes of 1000 actinobacteria strains.</title>
        <authorList>
            <person name="Klenk H.-P."/>
        </authorList>
    </citation>
    <scope>NUCLEOTIDE SEQUENCE [LARGE SCALE GENOMIC DNA]</scope>
    <source>
        <strain evidence="10 11">DSM 18031</strain>
    </source>
</reference>
<keyword evidence="4" id="KW-1003">Cell membrane</keyword>
<dbReference type="AlphaFoldDB" id="A0A543HSX9"/>
<feature type="transmembrane region" description="Helical" evidence="9">
    <location>
        <begin position="223"/>
        <end position="242"/>
    </location>
</feature>
<keyword evidence="7 9" id="KW-0472">Membrane</keyword>
<evidence type="ECO:0000256" key="9">
    <source>
        <dbReference type="SAM" id="Phobius"/>
    </source>
</evidence>
<feature type="compositionally biased region" description="Low complexity" evidence="8">
    <location>
        <begin position="371"/>
        <end position="383"/>
    </location>
</feature>
<comment type="similarity">
    <text evidence="2">Belongs to the autoinducer-2 exporter (AI-2E) (TC 2.A.86) family.</text>
</comment>
<dbReference type="RefSeq" id="WP_141918552.1">
    <property type="nucleotide sequence ID" value="NZ_BAAAYS010000006.1"/>
</dbReference>
<evidence type="ECO:0000256" key="5">
    <source>
        <dbReference type="ARBA" id="ARBA00022692"/>
    </source>
</evidence>
<evidence type="ECO:0000256" key="3">
    <source>
        <dbReference type="ARBA" id="ARBA00022448"/>
    </source>
</evidence>
<dbReference type="InterPro" id="IPR002549">
    <property type="entry name" value="AI-2E-like"/>
</dbReference>
<feature type="region of interest" description="Disordered" evidence="8">
    <location>
        <begin position="354"/>
        <end position="389"/>
    </location>
</feature>
<feature type="transmembrane region" description="Helical" evidence="9">
    <location>
        <begin position="75"/>
        <end position="99"/>
    </location>
</feature>
<evidence type="ECO:0000256" key="1">
    <source>
        <dbReference type="ARBA" id="ARBA00004651"/>
    </source>
</evidence>
<evidence type="ECO:0000256" key="4">
    <source>
        <dbReference type="ARBA" id="ARBA00022475"/>
    </source>
</evidence>
<protein>
    <submittedName>
        <fullName evidence="10">Putative PurR-regulated permease PerM</fullName>
    </submittedName>
</protein>
<feature type="transmembrane region" description="Helical" evidence="9">
    <location>
        <begin position="155"/>
        <end position="179"/>
    </location>
</feature>
<keyword evidence="3" id="KW-0813">Transport</keyword>
<feature type="transmembrane region" description="Helical" evidence="9">
    <location>
        <begin position="20"/>
        <end position="42"/>
    </location>
</feature>
<dbReference type="Pfam" id="PF01594">
    <property type="entry name" value="AI-2E_transport"/>
    <property type="match status" value="1"/>
</dbReference>
<evidence type="ECO:0000256" key="6">
    <source>
        <dbReference type="ARBA" id="ARBA00022989"/>
    </source>
</evidence>
<comment type="caution">
    <text evidence="10">The sequence shown here is derived from an EMBL/GenBank/DDBJ whole genome shotgun (WGS) entry which is preliminary data.</text>
</comment>
<keyword evidence="6 9" id="KW-1133">Transmembrane helix</keyword>
<evidence type="ECO:0000313" key="11">
    <source>
        <dbReference type="Proteomes" id="UP000318331"/>
    </source>
</evidence>
<feature type="transmembrane region" description="Helical" evidence="9">
    <location>
        <begin position="48"/>
        <end position="68"/>
    </location>
</feature>
<dbReference type="OrthoDB" id="9784366at2"/>
<organism evidence="10 11">
    <name type="scientific">Klugiella xanthotipulae</name>
    <dbReference type="NCBI Taxonomy" id="244735"/>
    <lineage>
        <taxon>Bacteria</taxon>
        <taxon>Bacillati</taxon>
        <taxon>Actinomycetota</taxon>
        <taxon>Actinomycetes</taxon>
        <taxon>Micrococcales</taxon>
        <taxon>Microbacteriaceae</taxon>
        <taxon>Klugiella</taxon>
    </lineage>
</organism>
<feature type="transmembrane region" description="Helical" evidence="9">
    <location>
        <begin position="314"/>
        <end position="345"/>
    </location>
</feature>
<dbReference type="GO" id="GO:0005886">
    <property type="term" value="C:plasma membrane"/>
    <property type="evidence" value="ECO:0007669"/>
    <property type="project" value="UniProtKB-SubCell"/>
</dbReference>
<dbReference type="Proteomes" id="UP000318331">
    <property type="component" value="Unassembled WGS sequence"/>
</dbReference>
<accession>A0A543HSX9</accession>
<proteinExistence type="inferred from homology"/>
<evidence type="ECO:0000313" key="10">
    <source>
        <dbReference type="EMBL" id="TQM61441.1"/>
    </source>
</evidence>
<keyword evidence="5 9" id="KW-0812">Transmembrane</keyword>
<comment type="subcellular location">
    <subcellularLocation>
        <location evidence="1">Cell membrane</location>
        <topology evidence="1">Multi-pass membrane protein</topology>
    </subcellularLocation>
</comment>
<dbReference type="PANTHER" id="PTHR21716">
    <property type="entry name" value="TRANSMEMBRANE PROTEIN"/>
    <property type="match status" value="1"/>
</dbReference>
<evidence type="ECO:0000256" key="7">
    <source>
        <dbReference type="ARBA" id="ARBA00023136"/>
    </source>
</evidence>